<comment type="caution">
    <text evidence="2">The sequence shown here is derived from an EMBL/GenBank/DDBJ whole genome shotgun (WGS) entry which is preliminary data.</text>
</comment>
<evidence type="ECO:0000313" key="2">
    <source>
        <dbReference type="EMBL" id="MBC1492751.1"/>
    </source>
</evidence>
<keyword evidence="1" id="KW-0472">Membrane</keyword>
<feature type="transmembrane region" description="Helical" evidence="1">
    <location>
        <begin position="58"/>
        <end position="78"/>
    </location>
</feature>
<keyword evidence="1" id="KW-0812">Transmembrane</keyword>
<organism evidence="2 3">
    <name type="scientific">Listeria booriae</name>
    <dbReference type="NCBI Taxonomy" id="1552123"/>
    <lineage>
        <taxon>Bacteria</taxon>
        <taxon>Bacillati</taxon>
        <taxon>Bacillota</taxon>
        <taxon>Bacilli</taxon>
        <taxon>Bacillales</taxon>
        <taxon>Listeriaceae</taxon>
        <taxon>Listeria</taxon>
    </lineage>
</organism>
<accession>A0A7X1CCS1</accession>
<reference evidence="2 3" key="1">
    <citation type="submission" date="2020-03" db="EMBL/GenBank/DDBJ databases">
        <title>Soil Listeria distribution.</title>
        <authorList>
            <person name="Liao J."/>
            <person name="Wiedmann M."/>
        </authorList>
    </citation>
    <scope>NUCLEOTIDE SEQUENCE [LARGE SCALE GENOMIC DNA]</scope>
    <source>
        <strain evidence="2 3">FSL L7-1547</strain>
    </source>
</reference>
<dbReference type="AlphaFoldDB" id="A0A7X1CCS1"/>
<dbReference type="RefSeq" id="WP_185417936.1">
    <property type="nucleotide sequence ID" value="NZ_JAASTX010000018.1"/>
</dbReference>
<sequence length="147" mass="17431">MIDFILSNIIFITGMTLALLVLIFLIDITMSSLLERRRTRIKVFDNHDYLTYVLFRKITNYLLILGITTFIGFNFWFINKLINPEYNGESVVNQTISREFPNYDKITSDDKRADTYFVYENGNQYMVILSDNHKTIVYQKLSKKEED</sequence>
<evidence type="ECO:0000313" key="3">
    <source>
        <dbReference type="Proteomes" id="UP000533953"/>
    </source>
</evidence>
<feature type="transmembrane region" description="Helical" evidence="1">
    <location>
        <begin position="6"/>
        <end position="30"/>
    </location>
</feature>
<dbReference type="Proteomes" id="UP000533953">
    <property type="component" value="Unassembled WGS sequence"/>
</dbReference>
<dbReference type="EMBL" id="JAASTX010000018">
    <property type="protein sequence ID" value="MBC1492751.1"/>
    <property type="molecule type" value="Genomic_DNA"/>
</dbReference>
<evidence type="ECO:0000256" key="1">
    <source>
        <dbReference type="SAM" id="Phobius"/>
    </source>
</evidence>
<keyword evidence="1" id="KW-1133">Transmembrane helix</keyword>
<proteinExistence type="predicted"/>
<gene>
    <name evidence="2" type="ORF">HCI99_13080</name>
</gene>
<name>A0A7X1CCS1_9LIST</name>
<protein>
    <submittedName>
        <fullName evidence="2">Uncharacterized protein</fullName>
    </submittedName>
</protein>